<feature type="active site" description="Nucleophile" evidence="9">
    <location>
        <position position="187"/>
    </location>
</feature>
<dbReference type="InterPro" id="IPR050979">
    <property type="entry name" value="LD-transpeptidase"/>
</dbReference>
<gene>
    <name evidence="14" type="ORF">JI744_09105</name>
</gene>
<dbReference type="PANTHER" id="PTHR30582:SF24">
    <property type="entry name" value="L,D-TRANSPEPTIDASE ERFK_SRFK-RELATED"/>
    <property type="match status" value="1"/>
</dbReference>
<dbReference type="Gene3D" id="2.40.440.10">
    <property type="entry name" value="L,D-transpeptidase catalytic domain-like"/>
    <property type="match status" value="1"/>
</dbReference>
<evidence type="ECO:0000256" key="1">
    <source>
        <dbReference type="ARBA" id="ARBA00004752"/>
    </source>
</evidence>
<proteinExistence type="inferred from homology"/>
<evidence type="ECO:0000256" key="5">
    <source>
        <dbReference type="ARBA" id="ARBA00022801"/>
    </source>
</evidence>
<feature type="active site" description="Proton donor/acceptor" evidence="9">
    <location>
        <position position="171"/>
    </location>
</feature>
<comment type="caution">
    <text evidence="14">The sequence shown here is derived from an EMBL/GenBank/DDBJ whole genome shotgun (WGS) entry which is preliminary data.</text>
</comment>
<keyword evidence="8 9" id="KW-0961">Cell wall biogenesis/degradation</keyword>
<evidence type="ECO:0000256" key="3">
    <source>
        <dbReference type="ARBA" id="ARBA00022676"/>
    </source>
</evidence>
<keyword evidence="6 9" id="KW-0133">Cell shape</keyword>
<evidence type="ECO:0000256" key="7">
    <source>
        <dbReference type="ARBA" id="ARBA00022984"/>
    </source>
</evidence>
<organism evidence="14 15">
    <name type="scientific">Fuscibacter oryzae</name>
    <dbReference type="NCBI Taxonomy" id="2803939"/>
    <lineage>
        <taxon>Bacteria</taxon>
        <taxon>Pseudomonadati</taxon>
        <taxon>Pseudomonadota</taxon>
        <taxon>Alphaproteobacteria</taxon>
        <taxon>Rhodobacterales</taxon>
        <taxon>Paracoccaceae</taxon>
        <taxon>Fuscibacter</taxon>
    </lineage>
</organism>
<feature type="chain" id="PRO_5035264854" evidence="12">
    <location>
        <begin position="19"/>
        <end position="308"/>
    </location>
</feature>
<dbReference type="CDD" id="cd16913">
    <property type="entry name" value="YkuD_like"/>
    <property type="match status" value="1"/>
</dbReference>
<feature type="coiled-coil region" evidence="10">
    <location>
        <begin position="240"/>
        <end position="275"/>
    </location>
</feature>
<dbReference type="AlphaFoldDB" id="A0A8J7MNR1"/>
<evidence type="ECO:0000256" key="11">
    <source>
        <dbReference type="SAM" id="MobiDB-lite"/>
    </source>
</evidence>
<keyword evidence="15" id="KW-1185">Reference proteome</keyword>
<name>A0A8J7MNR1_9RHOB</name>
<evidence type="ECO:0000256" key="6">
    <source>
        <dbReference type="ARBA" id="ARBA00022960"/>
    </source>
</evidence>
<feature type="domain" description="L,D-TPase catalytic" evidence="13">
    <location>
        <begin position="74"/>
        <end position="211"/>
    </location>
</feature>
<dbReference type="GO" id="GO:0016757">
    <property type="term" value="F:glycosyltransferase activity"/>
    <property type="evidence" value="ECO:0007669"/>
    <property type="project" value="UniProtKB-KW"/>
</dbReference>
<dbReference type="PANTHER" id="PTHR30582">
    <property type="entry name" value="L,D-TRANSPEPTIDASE"/>
    <property type="match status" value="1"/>
</dbReference>
<feature type="signal peptide" evidence="12">
    <location>
        <begin position="1"/>
        <end position="18"/>
    </location>
</feature>
<comment type="pathway">
    <text evidence="1 9">Cell wall biogenesis; peptidoglycan biosynthesis.</text>
</comment>
<accession>A0A8J7MNR1</accession>
<evidence type="ECO:0000256" key="10">
    <source>
        <dbReference type="SAM" id="Coils"/>
    </source>
</evidence>
<dbReference type="Proteomes" id="UP000619033">
    <property type="component" value="Unassembled WGS sequence"/>
</dbReference>
<evidence type="ECO:0000259" key="13">
    <source>
        <dbReference type="PROSITE" id="PS52029"/>
    </source>
</evidence>
<dbReference type="SUPFAM" id="SSF141523">
    <property type="entry name" value="L,D-transpeptidase catalytic domain-like"/>
    <property type="match status" value="1"/>
</dbReference>
<evidence type="ECO:0000256" key="9">
    <source>
        <dbReference type="PROSITE-ProRule" id="PRU01373"/>
    </source>
</evidence>
<evidence type="ECO:0000256" key="8">
    <source>
        <dbReference type="ARBA" id="ARBA00023316"/>
    </source>
</evidence>
<dbReference type="Pfam" id="PF03734">
    <property type="entry name" value="YkuD"/>
    <property type="match status" value="1"/>
</dbReference>
<comment type="similarity">
    <text evidence="2">Belongs to the YkuD family.</text>
</comment>
<evidence type="ECO:0000313" key="15">
    <source>
        <dbReference type="Proteomes" id="UP000619033"/>
    </source>
</evidence>
<keyword evidence="10" id="KW-0175">Coiled coil</keyword>
<keyword evidence="4" id="KW-0808">Transferase</keyword>
<reference evidence="14" key="1">
    <citation type="submission" date="2021-01" db="EMBL/GenBank/DDBJ databases">
        <title>Genome seq and assembly of Tabrizicola sp. KVB23.</title>
        <authorList>
            <person name="Chhetri G."/>
        </authorList>
    </citation>
    <scope>NUCLEOTIDE SEQUENCE</scope>
    <source>
        <strain evidence="14">KVB23</strain>
    </source>
</reference>
<evidence type="ECO:0000256" key="2">
    <source>
        <dbReference type="ARBA" id="ARBA00005992"/>
    </source>
</evidence>
<dbReference type="EMBL" id="JAESVP010000004">
    <property type="protein sequence ID" value="MBL4928260.1"/>
    <property type="molecule type" value="Genomic_DNA"/>
</dbReference>
<dbReference type="GO" id="GO:0005576">
    <property type="term" value="C:extracellular region"/>
    <property type="evidence" value="ECO:0007669"/>
    <property type="project" value="TreeGrafter"/>
</dbReference>
<feature type="compositionally biased region" description="Low complexity" evidence="11">
    <location>
        <begin position="298"/>
        <end position="308"/>
    </location>
</feature>
<keyword evidence="7 9" id="KW-0573">Peptidoglycan synthesis</keyword>
<keyword evidence="3" id="KW-0328">Glycosyltransferase</keyword>
<sequence length="308" mass="32863">MNRFSLRLLALVSLSALAACAPKAKVENPASLASVPGYEGVQDGAYFIPPVDPRLLEEDRAKTEVAYNGPDAPGTIVVDTFARKLYLVGEGGQATRYAIAVGREGLSFRGSGYIGRKAEWPSWQPTANMVRSRPDLYAEYAGGMAGGIDNPLGARAMYLYRGGRDTMFRIHGTVQNESIGHATSAGCIRLFNQDAIDLYNKIPSGTHVKVRSLEESIAIEGPYTDDAYGRAVPDTPENAAKKIDDEKLMAEQAAQKAENERIAAAKAAKEAAKADKKRLSACKRKGISPEDCPPLPEATADAATASAG</sequence>
<dbReference type="InterPro" id="IPR005490">
    <property type="entry name" value="LD_TPept_cat_dom"/>
</dbReference>
<evidence type="ECO:0000256" key="12">
    <source>
        <dbReference type="SAM" id="SignalP"/>
    </source>
</evidence>
<evidence type="ECO:0000256" key="4">
    <source>
        <dbReference type="ARBA" id="ARBA00022679"/>
    </source>
</evidence>
<feature type="region of interest" description="Disordered" evidence="11">
    <location>
        <begin position="279"/>
        <end position="308"/>
    </location>
</feature>
<keyword evidence="12" id="KW-0732">Signal</keyword>
<dbReference type="UniPathway" id="UPA00219"/>
<keyword evidence="5" id="KW-0378">Hydrolase</keyword>
<evidence type="ECO:0000313" key="14">
    <source>
        <dbReference type="EMBL" id="MBL4928260.1"/>
    </source>
</evidence>
<protein>
    <submittedName>
        <fullName evidence="14">L,D-transpeptidase</fullName>
    </submittedName>
</protein>
<dbReference type="GO" id="GO:0018104">
    <property type="term" value="P:peptidoglycan-protein cross-linking"/>
    <property type="evidence" value="ECO:0007669"/>
    <property type="project" value="TreeGrafter"/>
</dbReference>
<dbReference type="FunFam" id="2.40.440.10:FF:000002">
    <property type="entry name" value="L,D-transpeptidase ErfK/SrfK"/>
    <property type="match status" value="1"/>
</dbReference>
<dbReference type="InterPro" id="IPR038063">
    <property type="entry name" value="Transpep_catalytic_dom"/>
</dbReference>
<dbReference type="GO" id="GO:0008360">
    <property type="term" value="P:regulation of cell shape"/>
    <property type="evidence" value="ECO:0007669"/>
    <property type="project" value="UniProtKB-UniRule"/>
</dbReference>
<dbReference type="PROSITE" id="PS52029">
    <property type="entry name" value="LD_TPASE"/>
    <property type="match status" value="1"/>
</dbReference>
<dbReference type="PROSITE" id="PS51257">
    <property type="entry name" value="PROKAR_LIPOPROTEIN"/>
    <property type="match status" value="1"/>
</dbReference>
<dbReference type="GO" id="GO:0071555">
    <property type="term" value="P:cell wall organization"/>
    <property type="evidence" value="ECO:0007669"/>
    <property type="project" value="UniProtKB-UniRule"/>
</dbReference>
<dbReference type="GO" id="GO:0071972">
    <property type="term" value="F:peptidoglycan L,D-transpeptidase activity"/>
    <property type="evidence" value="ECO:0007669"/>
    <property type="project" value="TreeGrafter"/>
</dbReference>